<dbReference type="Gene3D" id="3.40.640.10">
    <property type="entry name" value="Type I PLP-dependent aspartate aminotransferase-like (Major domain)"/>
    <property type="match status" value="1"/>
</dbReference>
<reference evidence="3 4" key="1">
    <citation type="submission" date="2024-07" db="EMBL/GenBank/DDBJ databases">
        <title>Chromosome-level genome assembly of the water stick insect Ranatra chinensis (Heteroptera: Nepidae).</title>
        <authorList>
            <person name="Liu X."/>
        </authorList>
    </citation>
    <scope>NUCLEOTIDE SEQUENCE [LARGE SCALE GENOMIC DNA]</scope>
    <source>
        <strain evidence="3">Cailab_2021Rc</strain>
        <tissue evidence="3">Muscle</tissue>
    </source>
</reference>
<feature type="region of interest" description="Disordered" evidence="1">
    <location>
        <begin position="469"/>
        <end position="495"/>
    </location>
</feature>
<evidence type="ECO:0000256" key="1">
    <source>
        <dbReference type="SAM" id="MobiDB-lite"/>
    </source>
</evidence>
<dbReference type="SUPFAM" id="SSF53383">
    <property type="entry name" value="PLP-dependent transferases"/>
    <property type="match status" value="1"/>
</dbReference>
<dbReference type="InterPro" id="IPR015422">
    <property type="entry name" value="PyrdxlP-dep_Trfase_small"/>
</dbReference>
<feature type="region of interest" description="Disordered" evidence="1">
    <location>
        <begin position="533"/>
        <end position="552"/>
    </location>
</feature>
<sequence length="704" mass="79159">MLDLVDLEKQLEKYRQCGPLIGCFSAASNITGILADDVATTLLLHQYGALAFWDYATAAPYVELDMNPLIPGIHGKAAYKDAIFFSCHKFVGGVQTPGILVAKKSLFVNPVPQACGGGTVFFVSRSDHRYLKDVEMREEGGTAAIVESIRAGLVFQLKQSITPAVIMAREEEIIKMVLSHIRTIPEIMLLGSTSQSVKRLAIFSFMVRHPRGTFLHHNFLCAVLNDMFGIQARGGCACAGPYAQDLMGIDEELAKRFENVLLEDSRLDRHHLRRHEEHSNYEMLRPGFTRISLPYFMPDTEVAFVLEALKMVATEGWKLLPQYILNPETGEWRHHTNLVFRERKWLGAIHYSDGKMSVNERRTSSVSPCPKNYADCLSIARNTFNHARKMAQRYPLADQCVMFEGELNDLRWFMLPSEAQDLLLGHSHNVKQDVPFQPPSYSNGMRLITPQVLRHNSLTLLDTKLQPVKSELKLPRQRSDSQSPTRNRYSPLPPPIHLRERCYSVGSELVTKSSLPSPTADFIKRHRQVSCGSQTDVADSDASLGNDVSPPSTQVDAISADKFSEYLAELTTEMVSEMKSEFREMVCAVDELISPNNESQKLIIENSGRNRCTAKMHAGIPCIIKKQDKVSQECEADENKNNTSNLKETVDSKVCSRKGNCGVKGTNENQVSKKHSSSKPCWHCPPKNIWKPTYEVSNLTFYIF</sequence>
<feature type="domain" description="Aminotransferase class V" evidence="2">
    <location>
        <begin position="21"/>
        <end position="244"/>
    </location>
</feature>
<dbReference type="AlphaFoldDB" id="A0ABD0XTH9"/>
<dbReference type="Proteomes" id="UP001558652">
    <property type="component" value="Unassembled WGS sequence"/>
</dbReference>
<evidence type="ECO:0000313" key="3">
    <source>
        <dbReference type="EMBL" id="KAL1110423.1"/>
    </source>
</evidence>
<proteinExistence type="predicted"/>
<evidence type="ECO:0000259" key="2">
    <source>
        <dbReference type="Pfam" id="PF00266"/>
    </source>
</evidence>
<accession>A0ABD0XTH9</accession>
<dbReference type="InterPro" id="IPR000192">
    <property type="entry name" value="Aminotrans_V_dom"/>
</dbReference>
<dbReference type="InterPro" id="IPR015421">
    <property type="entry name" value="PyrdxlP-dep_Trfase_major"/>
</dbReference>
<dbReference type="PANTHER" id="PTHR43686:SF1">
    <property type="entry name" value="AMINOTRAN_5 DOMAIN-CONTAINING PROTEIN"/>
    <property type="match status" value="1"/>
</dbReference>
<dbReference type="Pfam" id="PF00266">
    <property type="entry name" value="Aminotran_5"/>
    <property type="match status" value="1"/>
</dbReference>
<dbReference type="EMBL" id="JBFDAA010000022">
    <property type="protein sequence ID" value="KAL1110423.1"/>
    <property type="molecule type" value="Genomic_DNA"/>
</dbReference>
<name>A0ABD0XTH9_9HEMI</name>
<protein>
    <recommendedName>
        <fullName evidence="2">Aminotransferase class V domain-containing protein</fullName>
    </recommendedName>
</protein>
<evidence type="ECO:0000313" key="4">
    <source>
        <dbReference type="Proteomes" id="UP001558652"/>
    </source>
</evidence>
<keyword evidence="4" id="KW-1185">Reference proteome</keyword>
<gene>
    <name evidence="3" type="ORF">AAG570_007954</name>
</gene>
<dbReference type="Gene3D" id="3.90.1150.10">
    <property type="entry name" value="Aspartate Aminotransferase, domain 1"/>
    <property type="match status" value="1"/>
</dbReference>
<feature type="compositionally biased region" description="Basic and acidic residues" evidence="1">
    <location>
        <begin position="470"/>
        <end position="479"/>
    </location>
</feature>
<dbReference type="InterPro" id="IPR015424">
    <property type="entry name" value="PyrdxlP-dep_Trfase"/>
</dbReference>
<comment type="caution">
    <text evidence="3">The sequence shown here is derived from an EMBL/GenBank/DDBJ whole genome shotgun (WGS) entry which is preliminary data.</text>
</comment>
<organism evidence="3 4">
    <name type="scientific">Ranatra chinensis</name>
    <dbReference type="NCBI Taxonomy" id="642074"/>
    <lineage>
        <taxon>Eukaryota</taxon>
        <taxon>Metazoa</taxon>
        <taxon>Ecdysozoa</taxon>
        <taxon>Arthropoda</taxon>
        <taxon>Hexapoda</taxon>
        <taxon>Insecta</taxon>
        <taxon>Pterygota</taxon>
        <taxon>Neoptera</taxon>
        <taxon>Paraneoptera</taxon>
        <taxon>Hemiptera</taxon>
        <taxon>Heteroptera</taxon>
        <taxon>Panheteroptera</taxon>
        <taxon>Nepomorpha</taxon>
        <taxon>Nepidae</taxon>
        <taxon>Ranatrinae</taxon>
        <taxon>Ranatra</taxon>
    </lineage>
</organism>
<dbReference type="GO" id="GO:0016740">
    <property type="term" value="F:transferase activity"/>
    <property type="evidence" value="ECO:0007669"/>
    <property type="project" value="UniProtKB-ARBA"/>
</dbReference>
<dbReference type="PANTHER" id="PTHR43686">
    <property type="entry name" value="SULFURTRANSFERASE-RELATED"/>
    <property type="match status" value="1"/>
</dbReference>